<dbReference type="Proteomes" id="UP000738376">
    <property type="component" value="Unassembled WGS sequence"/>
</dbReference>
<dbReference type="EMBL" id="JAAVJL010000001">
    <property type="protein sequence ID" value="NMF56566.1"/>
    <property type="molecule type" value="Genomic_DNA"/>
</dbReference>
<name>A0ABX1LMM5_9CYAN</name>
<accession>A0ABX1LMM5</accession>
<sequence>MSQEREYDVVIVGAGPVGLATAIALYKRGIDNILVIDQTRKFRRVGQVIDLLPNGLKSIKYISPDAYQQVKETAFQSLNSPLRNNAPSNSNESEVKETKVPSKKQWHHKNLQGEITSSVDLDFDSWFNRYGEGRISMSWYDLQTTLRNVLPAEIIQANHRCINVEQNLAGVYLDCISDTTITNNSFAHRKMDISNSNDLDISEKRQEDCYKRFRAKLVIAADGINSTVRQIIYAETDLQEFAKPKYSGFVAIGCSQIEAIPNAIREELESKYFQGDRVITLSNDAITSTDFDFHGLDQLRIILFCKPDQSMGYLLHTPLGLEAFQNKQPSEIISLGIECLKNAGFPPVFADLLNLSNPEKLIHRPYYIHPANTPSARQPFWSCGRVVLVGDAAHGMPPFMAQGANQGLEDAALISSLITQLIQDHCLDDEQAIAKAFHKYEEVRVPLMIKIQEATMKNNHWSQQQWEQYSEMVYSRDYSSNYLQ</sequence>
<protein>
    <submittedName>
        <fullName evidence="5">FAD-dependent monooxygenase</fullName>
    </submittedName>
</protein>
<feature type="domain" description="FAD-binding" evidence="4">
    <location>
        <begin position="370"/>
        <end position="423"/>
    </location>
</feature>
<dbReference type="InterPro" id="IPR002938">
    <property type="entry name" value="FAD-bd"/>
</dbReference>
<evidence type="ECO:0000313" key="5">
    <source>
        <dbReference type="EMBL" id="NMF56566.1"/>
    </source>
</evidence>
<dbReference type="PANTHER" id="PTHR13789:SF309">
    <property type="entry name" value="PUTATIVE (AFU_ORTHOLOGUE AFUA_6G14510)-RELATED"/>
    <property type="match status" value="1"/>
</dbReference>
<organism evidence="5 6">
    <name type="scientific">Pseudanabaena yagii GIHE-NHR1</name>
    <dbReference type="NCBI Taxonomy" id="2722753"/>
    <lineage>
        <taxon>Bacteria</taxon>
        <taxon>Bacillati</taxon>
        <taxon>Cyanobacteriota</taxon>
        <taxon>Cyanophyceae</taxon>
        <taxon>Pseudanabaenales</taxon>
        <taxon>Pseudanabaenaceae</taxon>
        <taxon>Pseudanabaena</taxon>
        <taxon>Pseudanabaena yagii</taxon>
    </lineage>
</organism>
<keyword evidence="1" id="KW-0560">Oxidoreductase</keyword>
<dbReference type="Pfam" id="PF01494">
    <property type="entry name" value="FAD_binding_3"/>
    <property type="match status" value="2"/>
</dbReference>
<reference evidence="5 6" key="1">
    <citation type="submission" date="2020-03" db="EMBL/GenBank/DDBJ databases">
        <title>Draft Genome Sequence of 2-Methylisoborneol Producing Pseudanabaena yagii Strain GIHE-NHR1 Isolated from North Han River in South Korea.</title>
        <authorList>
            <person name="Jeong J."/>
        </authorList>
    </citation>
    <scope>NUCLEOTIDE SEQUENCE [LARGE SCALE GENOMIC DNA]</scope>
    <source>
        <strain evidence="5 6">GIHE-NHR1</strain>
    </source>
</reference>
<dbReference type="InterPro" id="IPR036188">
    <property type="entry name" value="FAD/NAD-bd_sf"/>
</dbReference>
<comment type="caution">
    <text evidence="5">The sequence shown here is derived from an EMBL/GenBank/DDBJ whole genome shotgun (WGS) entry which is preliminary data.</text>
</comment>
<dbReference type="PANTHER" id="PTHR13789">
    <property type="entry name" value="MONOOXYGENASE"/>
    <property type="match status" value="1"/>
</dbReference>
<gene>
    <name evidence="5" type="ORF">HC246_00615</name>
</gene>
<dbReference type="InterPro" id="IPR050493">
    <property type="entry name" value="FAD-dep_Monooxygenase_BioMet"/>
</dbReference>
<proteinExistence type="predicted"/>
<evidence type="ECO:0000259" key="4">
    <source>
        <dbReference type="Pfam" id="PF01494"/>
    </source>
</evidence>
<evidence type="ECO:0000256" key="1">
    <source>
        <dbReference type="ARBA" id="ARBA00023002"/>
    </source>
</evidence>
<dbReference type="Gene3D" id="3.50.50.60">
    <property type="entry name" value="FAD/NAD(P)-binding domain"/>
    <property type="match status" value="2"/>
</dbReference>
<evidence type="ECO:0000256" key="2">
    <source>
        <dbReference type="ARBA" id="ARBA00023033"/>
    </source>
</evidence>
<keyword evidence="6" id="KW-1185">Reference proteome</keyword>
<evidence type="ECO:0000313" key="6">
    <source>
        <dbReference type="Proteomes" id="UP000738376"/>
    </source>
</evidence>
<feature type="region of interest" description="Disordered" evidence="3">
    <location>
        <begin position="78"/>
        <end position="108"/>
    </location>
</feature>
<dbReference type="SUPFAM" id="SSF51905">
    <property type="entry name" value="FAD/NAD(P)-binding domain"/>
    <property type="match status" value="1"/>
</dbReference>
<evidence type="ECO:0000256" key="3">
    <source>
        <dbReference type="SAM" id="MobiDB-lite"/>
    </source>
</evidence>
<dbReference type="GO" id="GO:0004497">
    <property type="term" value="F:monooxygenase activity"/>
    <property type="evidence" value="ECO:0007669"/>
    <property type="project" value="UniProtKB-KW"/>
</dbReference>
<dbReference type="PRINTS" id="PR00420">
    <property type="entry name" value="RNGMNOXGNASE"/>
</dbReference>
<feature type="compositionally biased region" description="Polar residues" evidence="3">
    <location>
        <begin position="78"/>
        <end position="92"/>
    </location>
</feature>
<keyword evidence="2 5" id="KW-0503">Monooxygenase</keyword>
<feature type="domain" description="FAD-binding" evidence="4">
    <location>
        <begin position="6"/>
        <end position="39"/>
    </location>
</feature>